<accession>A0A0S3S7I2</accession>
<evidence type="ECO:0000313" key="3">
    <source>
        <dbReference type="Proteomes" id="UP000291084"/>
    </source>
</evidence>
<feature type="region of interest" description="Disordered" evidence="1">
    <location>
        <begin position="59"/>
        <end position="85"/>
    </location>
</feature>
<gene>
    <name evidence="2" type="primary">Vigan.05G237200</name>
    <name evidence="2" type="ORF">VIGAN_05237200</name>
</gene>
<evidence type="ECO:0000256" key="1">
    <source>
        <dbReference type="SAM" id="MobiDB-lite"/>
    </source>
</evidence>
<dbReference type="Proteomes" id="UP000291084">
    <property type="component" value="Chromosome 5"/>
</dbReference>
<reference evidence="2 3" key="1">
    <citation type="journal article" date="2015" name="Sci. Rep.">
        <title>The power of single molecule real-time sequencing technology in the de novo assembly of a eukaryotic genome.</title>
        <authorList>
            <person name="Sakai H."/>
            <person name="Naito K."/>
            <person name="Ogiso-Tanaka E."/>
            <person name="Takahashi Y."/>
            <person name="Iseki K."/>
            <person name="Muto C."/>
            <person name="Satou K."/>
            <person name="Teruya K."/>
            <person name="Shiroma A."/>
            <person name="Shimoji M."/>
            <person name="Hirano T."/>
            <person name="Itoh T."/>
            <person name="Kaga A."/>
            <person name="Tomooka N."/>
        </authorList>
    </citation>
    <scope>NUCLEOTIDE SEQUENCE [LARGE SCALE GENOMIC DNA]</scope>
    <source>
        <strain evidence="3">cv. Shumari</strain>
    </source>
</reference>
<dbReference type="EMBL" id="AP015038">
    <property type="protein sequence ID" value="BAT88768.1"/>
    <property type="molecule type" value="Genomic_DNA"/>
</dbReference>
<protein>
    <submittedName>
        <fullName evidence="2">Uncharacterized protein</fullName>
    </submittedName>
</protein>
<name>A0A0S3S7I2_PHAAN</name>
<sequence>MVEVAVDRTEAEKCKGNGIDGLNGEGNGAVLGFRLGKVHRFGVRLGFGKWVLEIAGKCEGEEEEKGEENGKGRSYSCHGEGRVWL</sequence>
<dbReference type="AlphaFoldDB" id="A0A0S3S7I2"/>
<proteinExistence type="predicted"/>
<keyword evidence="3" id="KW-1185">Reference proteome</keyword>
<evidence type="ECO:0000313" key="2">
    <source>
        <dbReference type="EMBL" id="BAT88768.1"/>
    </source>
</evidence>
<organism evidence="2 3">
    <name type="scientific">Vigna angularis var. angularis</name>
    <dbReference type="NCBI Taxonomy" id="157739"/>
    <lineage>
        <taxon>Eukaryota</taxon>
        <taxon>Viridiplantae</taxon>
        <taxon>Streptophyta</taxon>
        <taxon>Embryophyta</taxon>
        <taxon>Tracheophyta</taxon>
        <taxon>Spermatophyta</taxon>
        <taxon>Magnoliopsida</taxon>
        <taxon>eudicotyledons</taxon>
        <taxon>Gunneridae</taxon>
        <taxon>Pentapetalae</taxon>
        <taxon>rosids</taxon>
        <taxon>fabids</taxon>
        <taxon>Fabales</taxon>
        <taxon>Fabaceae</taxon>
        <taxon>Papilionoideae</taxon>
        <taxon>50 kb inversion clade</taxon>
        <taxon>NPAAA clade</taxon>
        <taxon>indigoferoid/millettioid clade</taxon>
        <taxon>Phaseoleae</taxon>
        <taxon>Vigna</taxon>
    </lineage>
</organism>